<dbReference type="AlphaFoldDB" id="A0AA35VD60"/>
<accession>A0AA35VD60</accession>
<evidence type="ECO:0000256" key="1">
    <source>
        <dbReference type="SAM" id="MobiDB-lite"/>
    </source>
</evidence>
<dbReference type="Proteomes" id="UP001177003">
    <property type="component" value="Chromosome 1"/>
</dbReference>
<dbReference type="PANTHER" id="PTHR47165">
    <property type="entry name" value="OS03G0429900 PROTEIN"/>
    <property type="match status" value="1"/>
</dbReference>
<dbReference type="SUPFAM" id="SSF50249">
    <property type="entry name" value="Nucleic acid-binding proteins"/>
    <property type="match status" value="1"/>
</dbReference>
<keyword evidence="3" id="KW-1185">Reference proteome</keyword>
<dbReference type="InterPro" id="IPR012340">
    <property type="entry name" value="NA-bd_OB-fold"/>
</dbReference>
<dbReference type="EMBL" id="OX465077">
    <property type="protein sequence ID" value="CAI9269480.1"/>
    <property type="molecule type" value="Genomic_DNA"/>
</dbReference>
<feature type="region of interest" description="Disordered" evidence="1">
    <location>
        <begin position="241"/>
        <end position="269"/>
    </location>
</feature>
<organism evidence="2 3">
    <name type="scientific">Lactuca saligna</name>
    <name type="common">Willowleaf lettuce</name>
    <dbReference type="NCBI Taxonomy" id="75948"/>
    <lineage>
        <taxon>Eukaryota</taxon>
        <taxon>Viridiplantae</taxon>
        <taxon>Streptophyta</taxon>
        <taxon>Embryophyta</taxon>
        <taxon>Tracheophyta</taxon>
        <taxon>Spermatophyta</taxon>
        <taxon>Magnoliopsida</taxon>
        <taxon>eudicotyledons</taxon>
        <taxon>Gunneridae</taxon>
        <taxon>Pentapetalae</taxon>
        <taxon>asterids</taxon>
        <taxon>campanulids</taxon>
        <taxon>Asterales</taxon>
        <taxon>Asteraceae</taxon>
        <taxon>Cichorioideae</taxon>
        <taxon>Cichorieae</taxon>
        <taxon>Lactucinae</taxon>
        <taxon>Lactuca</taxon>
    </lineage>
</organism>
<gene>
    <name evidence="2" type="ORF">LSALG_LOCUS9853</name>
</gene>
<sequence>MSSISELKTDGIGGPLQVRILRKWKYDVRRYETWNLAIDRFILGQRTNQSYIESVLNLLQCYTISDYSCPMLDKYTGPSRPMPPLAGTPSTLHDMRKKTISKLLTFLVRASIKDIVFQNSWYQTTCPICKDPIFRRGEKWFCSAHGHIDKPNYIYKFSVIITDATDTIQAAISETSCRKLLRSPLDKFISDNPLTNGNVLPVNITNERGNTKTMSIQILRASTPENIRFIIIDHDTLTTMSDTSIPTTPAPTRMTRARQNDTSLESSTANQNVARPLSYDLTGTNTQMQTLLQDAPEELLYKELTITNQVITDIDKDTVLMLNMFDMMQENITAAIKICNKIIQDHPTP</sequence>
<dbReference type="Gene3D" id="2.40.50.140">
    <property type="entry name" value="Nucleic acid-binding proteins"/>
    <property type="match status" value="1"/>
</dbReference>
<reference evidence="2" key="1">
    <citation type="submission" date="2023-04" db="EMBL/GenBank/DDBJ databases">
        <authorList>
            <person name="Vijverberg K."/>
            <person name="Xiong W."/>
            <person name="Schranz E."/>
        </authorList>
    </citation>
    <scope>NUCLEOTIDE SEQUENCE</scope>
</reference>
<evidence type="ECO:0008006" key="4">
    <source>
        <dbReference type="Google" id="ProtNLM"/>
    </source>
</evidence>
<proteinExistence type="predicted"/>
<protein>
    <recommendedName>
        <fullName evidence="4">Replication factor A C-terminal domain-containing protein</fullName>
    </recommendedName>
</protein>
<evidence type="ECO:0000313" key="2">
    <source>
        <dbReference type="EMBL" id="CAI9269480.1"/>
    </source>
</evidence>
<name>A0AA35VD60_LACSI</name>
<dbReference type="PANTHER" id="PTHR47165:SF4">
    <property type="entry name" value="OS03G0429900 PROTEIN"/>
    <property type="match status" value="1"/>
</dbReference>
<evidence type="ECO:0000313" key="3">
    <source>
        <dbReference type="Proteomes" id="UP001177003"/>
    </source>
</evidence>
<feature type="compositionally biased region" description="Polar residues" evidence="1">
    <location>
        <begin position="260"/>
        <end position="269"/>
    </location>
</feature>